<evidence type="ECO:0000259" key="10">
    <source>
        <dbReference type="SMART" id="SM00849"/>
    </source>
</evidence>
<keyword evidence="7" id="KW-0378">Hydrolase</keyword>
<dbReference type="InterPro" id="IPR032282">
    <property type="entry name" value="HAGH_C"/>
</dbReference>
<reference evidence="11 12" key="1">
    <citation type="submission" date="2017-06" db="EMBL/GenBank/DDBJ databases">
        <title>A platform for efficient transgenesis in Macrostomum lignano, a flatworm model organism for stem cell research.</title>
        <authorList>
            <person name="Berezikov E."/>
        </authorList>
    </citation>
    <scope>NUCLEOTIDE SEQUENCE [LARGE SCALE GENOMIC DNA]</scope>
    <source>
        <strain evidence="11">DV1</strain>
        <tissue evidence="11">Whole organism</tissue>
    </source>
</reference>
<dbReference type="GO" id="GO:0019243">
    <property type="term" value="P:methylglyoxal catabolic process to D-lactate via S-lactoyl-glutathione"/>
    <property type="evidence" value="ECO:0007669"/>
    <property type="project" value="InterPro"/>
</dbReference>
<comment type="catalytic activity">
    <reaction evidence="1">
        <text>an S-(2-hydroxyacyl)glutathione + H2O = a 2-hydroxy carboxylate + glutathione + H(+)</text>
        <dbReference type="Rhea" id="RHEA:21864"/>
        <dbReference type="ChEBI" id="CHEBI:15377"/>
        <dbReference type="ChEBI" id="CHEBI:15378"/>
        <dbReference type="ChEBI" id="CHEBI:57925"/>
        <dbReference type="ChEBI" id="CHEBI:58896"/>
        <dbReference type="ChEBI" id="CHEBI:71261"/>
        <dbReference type="EC" id="3.1.2.6"/>
    </reaction>
</comment>
<dbReference type="GO" id="GO:0046872">
    <property type="term" value="F:metal ion binding"/>
    <property type="evidence" value="ECO:0007669"/>
    <property type="project" value="UniProtKB-KW"/>
</dbReference>
<dbReference type="HAMAP" id="MF_01374">
    <property type="entry name" value="Glyoxalase_2"/>
    <property type="match status" value="1"/>
</dbReference>
<dbReference type="CDD" id="cd07723">
    <property type="entry name" value="hydroxyacylglutathione_hydrolase_MBL-fold"/>
    <property type="match status" value="1"/>
</dbReference>
<dbReference type="InterPro" id="IPR001279">
    <property type="entry name" value="Metallo-B-lactamas"/>
</dbReference>
<dbReference type="GO" id="GO:0004416">
    <property type="term" value="F:hydroxyacylglutathione hydrolase activity"/>
    <property type="evidence" value="ECO:0007669"/>
    <property type="project" value="UniProtKB-EC"/>
</dbReference>
<evidence type="ECO:0000256" key="6">
    <source>
        <dbReference type="ARBA" id="ARBA00022723"/>
    </source>
</evidence>
<dbReference type="EC" id="3.1.2.6" evidence="5"/>
<dbReference type="Pfam" id="PF00753">
    <property type="entry name" value="Lactamase_B"/>
    <property type="match status" value="1"/>
</dbReference>
<keyword evidence="12" id="KW-1185">Reference proteome</keyword>
<evidence type="ECO:0000256" key="8">
    <source>
        <dbReference type="ARBA" id="ARBA00022833"/>
    </source>
</evidence>
<dbReference type="Pfam" id="PF16123">
    <property type="entry name" value="HAGH_C"/>
    <property type="match status" value="1"/>
</dbReference>
<evidence type="ECO:0000313" key="12">
    <source>
        <dbReference type="Proteomes" id="UP000215902"/>
    </source>
</evidence>
<gene>
    <name evidence="11" type="ORF">BOX15_Mlig025335g1</name>
</gene>
<sequence length="304" mass="33478">MFVAGRIYQVSVSSILRFSKLIHLESSGHHCQYRNFQTSSLKGAKMIIQHFNAWSDNYMYVIHDEDSKESAVVDPVEPKKILPYLRERGLSLKYILTTHSHADHAGGNSLLLQLLQADGAPKPQVCGGGSKVQSVSRLVTHNESLEPLGSAISIRCLYTPCHTQDHICYLVERPGHSPAVFTGDTLFIAGCGRFFEGSPEQMCANLLDTLGRLAPDTRVYCGHEYTRKNLQFAASVEPDNADVRAKLERCLASPDSPTIPSTIGEELLTNPFMRVGESAALQRCAGSSDPVKVMAALRKQKDSF</sequence>
<evidence type="ECO:0000256" key="4">
    <source>
        <dbReference type="ARBA" id="ARBA00006759"/>
    </source>
</evidence>
<dbReference type="Proteomes" id="UP000215902">
    <property type="component" value="Unassembled WGS sequence"/>
</dbReference>
<dbReference type="PANTHER" id="PTHR11935:SF94">
    <property type="entry name" value="TENZING NORGAY, ISOFORM C"/>
    <property type="match status" value="1"/>
</dbReference>
<evidence type="ECO:0000313" key="11">
    <source>
        <dbReference type="EMBL" id="PAA71058.1"/>
    </source>
</evidence>
<organism evidence="11 12">
    <name type="scientific">Macrostomum lignano</name>
    <dbReference type="NCBI Taxonomy" id="282301"/>
    <lineage>
        <taxon>Eukaryota</taxon>
        <taxon>Metazoa</taxon>
        <taxon>Spiralia</taxon>
        <taxon>Lophotrochozoa</taxon>
        <taxon>Platyhelminthes</taxon>
        <taxon>Rhabditophora</taxon>
        <taxon>Macrostomorpha</taxon>
        <taxon>Macrostomida</taxon>
        <taxon>Macrostomidae</taxon>
        <taxon>Macrostomum</taxon>
    </lineage>
</organism>
<evidence type="ECO:0000256" key="5">
    <source>
        <dbReference type="ARBA" id="ARBA00011917"/>
    </source>
</evidence>
<dbReference type="Gene3D" id="3.60.15.10">
    <property type="entry name" value="Ribonuclease Z/Hydroxyacylglutathione hydrolase-like"/>
    <property type="match status" value="1"/>
</dbReference>
<dbReference type="NCBIfam" id="TIGR03413">
    <property type="entry name" value="GSH_gloB"/>
    <property type="match status" value="1"/>
</dbReference>
<dbReference type="SUPFAM" id="SSF56281">
    <property type="entry name" value="Metallo-hydrolase/oxidoreductase"/>
    <property type="match status" value="1"/>
</dbReference>
<keyword evidence="8" id="KW-0862">Zinc</keyword>
<comment type="similarity">
    <text evidence="4">Belongs to the metallo-beta-lactamase superfamily. Glyoxalase II family.</text>
</comment>
<dbReference type="PIRSF" id="PIRSF005457">
    <property type="entry name" value="Glx"/>
    <property type="match status" value="1"/>
</dbReference>
<accession>A0A267FBC2</accession>
<dbReference type="OrthoDB" id="515692at2759"/>
<evidence type="ECO:0000256" key="7">
    <source>
        <dbReference type="ARBA" id="ARBA00022801"/>
    </source>
</evidence>
<dbReference type="EMBL" id="NIVC01001187">
    <property type="protein sequence ID" value="PAA71058.1"/>
    <property type="molecule type" value="Genomic_DNA"/>
</dbReference>
<name>A0A267FBC2_9PLAT</name>
<dbReference type="SMART" id="SM00849">
    <property type="entry name" value="Lactamase_B"/>
    <property type="match status" value="1"/>
</dbReference>
<dbReference type="PANTHER" id="PTHR11935">
    <property type="entry name" value="BETA LACTAMASE DOMAIN"/>
    <property type="match status" value="1"/>
</dbReference>
<evidence type="ECO:0000256" key="9">
    <source>
        <dbReference type="ARBA" id="ARBA00031044"/>
    </source>
</evidence>
<evidence type="ECO:0000256" key="1">
    <source>
        <dbReference type="ARBA" id="ARBA00001623"/>
    </source>
</evidence>
<proteinExistence type="inferred from homology"/>
<dbReference type="InterPro" id="IPR017782">
    <property type="entry name" value="Hydroxyacylglutathione_Hdrlase"/>
</dbReference>
<dbReference type="InterPro" id="IPR035680">
    <property type="entry name" value="Clx_II_MBL"/>
</dbReference>
<dbReference type="STRING" id="282301.A0A267FBC2"/>
<protein>
    <recommendedName>
        <fullName evidence="5">hydroxyacylglutathione hydrolase</fullName>
        <ecNumber evidence="5">3.1.2.6</ecNumber>
    </recommendedName>
    <alternativeName>
        <fullName evidence="9">Glyoxalase II</fullName>
    </alternativeName>
</protein>
<comment type="caution">
    <text evidence="11">The sequence shown here is derived from an EMBL/GenBank/DDBJ whole genome shotgun (WGS) entry which is preliminary data.</text>
</comment>
<dbReference type="InterPro" id="IPR036866">
    <property type="entry name" value="RibonucZ/Hydroxyglut_hydro"/>
</dbReference>
<keyword evidence="6" id="KW-0479">Metal-binding</keyword>
<evidence type="ECO:0000256" key="3">
    <source>
        <dbReference type="ARBA" id="ARBA00004963"/>
    </source>
</evidence>
<comment type="cofactor">
    <cofactor evidence="2">
        <name>Zn(2+)</name>
        <dbReference type="ChEBI" id="CHEBI:29105"/>
    </cofactor>
</comment>
<evidence type="ECO:0000256" key="2">
    <source>
        <dbReference type="ARBA" id="ARBA00001947"/>
    </source>
</evidence>
<comment type="pathway">
    <text evidence="3">Secondary metabolite metabolism; methylglyoxal degradation; (R)-lactate from methylglyoxal: step 2/2.</text>
</comment>
<feature type="domain" description="Metallo-beta-lactamase" evidence="10">
    <location>
        <begin position="56"/>
        <end position="223"/>
    </location>
</feature>
<dbReference type="AlphaFoldDB" id="A0A267FBC2"/>